<evidence type="ECO:0000256" key="1">
    <source>
        <dbReference type="ARBA" id="ARBA00022690"/>
    </source>
</evidence>
<dbReference type="EMBL" id="BMAC01000636">
    <property type="protein sequence ID" value="GFQ00604.1"/>
    <property type="molecule type" value="Genomic_DNA"/>
</dbReference>
<evidence type="ECO:0000313" key="5">
    <source>
        <dbReference type="EMBL" id="GFQ00604.1"/>
    </source>
</evidence>
<accession>A0A830CXK8</accession>
<dbReference type="GO" id="GO:0004869">
    <property type="term" value="F:cysteine-type endopeptidase inhibitor activity"/>
    <property type="evidence" value="ECO:0007669"/>
    <property type="project" value="UniProtKB-KW"/>
</dbReference>
<evidence type="ECO:0000256" key="2">
    <source>
        <dbReference type="ARBA" id="ARBA00022704"/>
    </source>
</evidence>
<evidence type="ECO:0000313" key="6">
    <source>
        <dbReference type="Proteomes" id="UP000653305"/>
    </source>
</evidence>
<comment type="caution">
    <text evidence="5">The sequence shown here is derived from an EMBL/GenBank/DDBJ whole genome shotgun (WGS) entry which is preliminary data.</text>
</comment>
<dbReference type="OrthoDB" id="2016588at2759"/>
<dbReference type="InterPro" id="IPR046350">
    <property type="entry name" value="Cystatin_sf"/>
</dbReference>
<name>A0A830CXK8_9LAMI</name>
<dbReference type="SUPFAM" id="SSF54403">
    <property type="entry name" value="Cystatin/monellin"/>
    <property type="match status" value="1"/>
</dbReference>
<feature type="domain" description="Cystatin" evidence="4">
    <location>
        <begin position="49"/>
        <end position="127"/>
    </location>
</feature>
<sequence>MAALKSLSLPFVILTISLVFYSFQASAFPSAPAAGPLEDSKVPAPLDPNDPKVVNIAKFAVEEQNRKPKATKLEFVSVIKADLLVFGAFNYRLVIATTEAGGKSPANYLAVVREGQDKSLELLSFNKTT</sequence>
<dbReference type="PANTHER" id="PTHR47364:SF2">
    <property type="entry name" value="CYSTEINE PROTEINASE INHIBITOR 5"/>
    <property type="match status" value="1"/>
</dbReference>
<proteinExistence type="predicted"/>
<keyword evidence="3" id="KW-0732">Signal</keyword>
<dbReference type="Pfam" id="PF16845">
    <property type="entry name" value="SQAPI"/>
    <property type="match status" value="1"/>
</dbReference>
<dbReference type="CDD" id="cd00042">
    <property type="entry name" value="CY"/>
    <property type="match status" value="1"/>
</dbReference>
<organism evidence="5 6">
    <name type="scientific">Phtheirospermum japonicum</name>
    <dbReference type="NCBI Taxonomy" id="374723"/>
    <lineage>
        <taxon>Eukaryota</taxon>
        <taxon>Viridiplantae</taxon>
        <taxon>Streptophyta</taxon>
        <taxon>Embryophyta</taxon>
        <taxon>Tracheophyta</taxon>
        <taxon>Spermatophyta</taxon>
        <taxon>Magnoliopsida</taxon>
        <taxon>eudicotyledons</taxon>
        <taxon>Gunneridae</taxon>
        <taxon>Pentapetalae</taxon>
        <taxon>asterids</taxon>
        <taxon>lamiids</taxon>
        <taxon>Lamiales</taxon>
        <taxon>Orobanchaceae</taxon>
        <taxon>Orobanchaceae incertae sedis</taxon>
        <taxon>Phtheirospermum</taxon>
    </lineage>
</organism>
<evidence type="ECO:0000259" key="4">
    <source>
        <dbReference type="Pfam" id="PF16845"/>
    </source>
</evidence>
<evidence type="ECO:0000256" key="3">
    <source>
        <dbReference type="SAM" id="SignalP"/>
    </source>
</evidence>
<keyword evidence="2" id="KW-0789">Thiol protease inhibitor</keyword>
<keyword evidence="1" id="KW-0646">Protease inhibitor</keyword>
<dbReference type="Proteomes" id="UP000653305">
    <property type="component" value="Unassembled WGS sequence"/>
</dbReference>
<dbReference type="PANTHER" id="PTHR47364">
    <property type="entry name" value="CYSTEINE PROTEINASE INHIBITOR 5"/>
    <property type="match status" value="1"/>
</dbReference>
<dbReference type="Gene3D" id="3.10.450.10">
    <property type="match status" value="1"/>
</dbReference>
<protein>
    <submittedName>
        <fullName evidence="5">Cysteine proteinase inhibitor 4</fullName>
    </submittedName>
</protein>
<dbReference type="InterPro" id="IPR000010">
    <property type="entry name" value="Cystatin_dom"/>
</dbReference>
<dbReference type="AlphaFoldDB" id="A0A830CXK8"/>
<reference evidence="5" key="1">
    <citation type="submission" date="2020-07" db="EMBL/GenBank/DDBJ databases">
        <title>Ethylene signaling mediates host invasion by parasitic plants.</title>
        <authorList>
            <person name="Yoshida S."/>
        </authorList>
    </citation>
    <scope>NUCLEOTIDE SEQUENCE</scope>
    <source>
        <strain evidence="5">Okayama</strain>
    </source>
</reference>
<gene>
    <name evidence="5" type="ORF">PHJA_002204300</name>
</gene>
<keyword evidence="6" id="KW-1185">Reference proteome</keyword>
<feature type="chain" id="PRO_5032527301" evidence="3">
    <location>
        <begin position="28"/>
        <end position="129"/>
    </location>
</feature>
<feature type="signal peptide" evidence="3">
    <location>
        <begin position="1"/>
        <end position="27"/>
    </location>
</feature>